<sequence length="464" mass="52586">MRIVNKFKRDVVKSGVDAVIYFVGVANLIIICVAYGLGEWVRGTTSNDLSSAPMIKGDCIDANGGNHCNVNIGLFQFWKYDKGSSQGQSWNAKLKNCEAGGDFYLRLGLNGMRNGADSRAVRSEPLLCEHSNCTGVGNELCVRLIVPMNSLELTWCWIGIAIGLSVGVVGIPFANFGNYTVRWIIVGYLDTFCWILQMMALLSVRSAFENIVDSDKFTYKMFPVSDIERFTEYYGWDFCQILLFCTMIISACHAVACFYITSFEIPRPYSAKRAYREKLEALKKAIKRKRRENEEAMKRRLKERARQEELKRQQLDQLARITNTRKSVMIKSQIRRNTMMRPKSPGNGLPRRSIARKSLCKRDLNLNENDKLQANARKKSLMMKRIYDNQLSAQGINRNDIPLDEPKDTFVFPSPDEPKKSANLNDAIANYRKTLEAEEVPPTPKSSDGAFLIPSSPTPKFADI</sequence>
<dbReference type="EMBL" id="OU015567">
    <property type="protein sequence ID" value="CAG5111103.1"/>
    <property type="molecule type" value="Genomic_DNA"/>
</dbReference>
<feature type="transmembrane region" description="Helical" evidence="3">
    <location>
        <begin position="241"/>
        <end position="261"/>
    </location>
</feature>
<evidence type="ECO:0000256" key="1">
    <source>
        <dbReference type="SAM" id="Coils"/>
    </source>
</evidence>
<feature type="transmembrane region" description="Helical" evidence="3">
    <location>
        <begin position="18"/>
        <end position="37"/>
    </location>
</feature>
<feature type="coiled-coil region" evidence="1">
    <location>
        <begin position="272"/>
        <end position="318"/>
    </location>
</feature>
<feature type="transmembrane region" description="Helical" evidence="3">
    <location>
        <begin position="180"/>
        <end position="202"/>
    </location>
</feature>
<keyword evidence="1" id="KW-0175">Coiled coil</keyword>
<reference evidence="4 5" key="1">
    <citation type="submission" date="2021-04" db="EMBL/GenBank/DDBJ databases">
        <authorList>
            <person name="Bliznina A."/>
        </authorList>
    </citation>
    <scope>NUCLEOTIDE SEQUENCE [LARGE SCALE GENOMIC DNA]</scope>
</reference>
<organism evidence="4 5">
    <name type="scientific">Oikopleura dioica</name>
    <name type="common">Tunicate</name>
    <dbReference type="NCBI Taxonomy" id="34765"/>
    <lineage>
        <taxon>Eukaryota</taxon>
        <taxon>Metazoa</taxon>
        <taxon>Chordata</taxon>
        <taxon>Tunicata</taxon>
        <taxon>Appendicularia</taxon>
        <taxon>Copelata</taxon>
        <taxon>Oikopleuridae</taxon>
        <taxon>Oikopleura</taxon>
    </lineage>
</organism>
<keyword evidence="3" id="KW-1133">Transmembrane helix</keyword>
<protein>
    <submittedName>
        <fullName evidence="4">Oidioi.mRNA.OKI2018_I69.chr2.g5438.t1.cds</fullName>
    </submittedName>
</protein>
<name>A0ABN7T6X8_OIKDI</name>
<feature type="region of interest" description="Disordered" evidence="2">
    <location>
        <begin position="436"/>
        <end position="464"/>
    </location>
</feature>
<evidence type="ECO:0000256" key="3">
    <source>
        <dbReference type="SAM" id="Phobius"/>
    </source>
</evidence>
<evidence type="ECO:0000313" key="5">
    <source>
        <dbReference type="Proteomes" id="UP001158576"/>
    </source>
</evidence>
<evidence type="ECO:0000313" key="4">
    <source>
        <dbReference type="EMBL" id="CAG5111103.1"/>
    </source>
</evidence>
<dbReference type="Proteomes" id="UP001158576">
    <property type="component" value="Chromosome 2"/>
</dbReference>
<gene>
    <name evidence="4" type="ORF">OKIOD_LOCUS14203</name>
</gene>
<feature type="transmembrane region" description="Helical" evidence="3">
    <location>
        <begin position="153"/>
        <end position="174"/>
    </location>
</feature>
<keyword evidence="3" id="KW-0812">Transmembrane</keyword>
<keyword evidence="3" id="KW-0472">Membrane</keyword>
<accession>A0ABN7T6X8</accession>
<evidence type="ECO:0000256" key="2">
    <source>
        <dbReference type="SAM" id="MobiDB-lite"/>
    </source>
</evidence>
<proteinExistence type="predicted"/>
<keyword evidence="5" id="KW-1185">Reference proteome</keyword>